<name>W0EHU8_9FIRM</name>
<keyword evidence="3" id="KW-1185">Reference proteome</keyword>
<keyword evidence="1" id="KW-0812">Transmembrane</keyword>
<evidence type="ECO:0000313" key="3">
    <source>
        <dbReference type="Proteomes" id="UP000010847"/>
    </source>
</evidence>
<dbReference type="HOGENOM" id="CLU_682812_0_0_9"/>
<keyword evidence="1" id="KW-1133">Transmembrane helix</keyword>
<feature type="transmembrane region" description="Helical" evidence="1">
    <location>
        <begin position="51"/>
        <end position="75"/>
    </location>
</feature>
<dbReference type="AlphaFoldDB" id="W0EHU8"/>
<dbReference type="RefSeq" id="WP_006716520.1">
    <property type="nucleotide sequence ID" value="NZ_CP007032.1"/>
</dbReference>
<dbReference type="STRING" id="871968.DESME_11715"/>
<feature type="transmembrane region" description="Helical" evidence="1">
    <location>
        <begin position="131"/>
        <end position="152"/>
    </location>
</feature>
<evidence type="ECO:0000313" key="2">
    <source>
        <dbReference type="EMBL" id="AHF08646.1"/>
    </source>
</evidence>
<evidence type="ECO:0008006" key="4">
    <source>
        <dbReference type="Google" id="ProtNLM"/>
    </source>
</evidence>
<proteinExistence type="predicted"/>
<gene>
    <name evidence="2" type="ORF">DESME_11715</name>
</gene>
<feature type="transmembrane region" description="Helical" evidence="1">
    <location>
        <begin position="95"/>
        <end position="119"/>
    </location>
</feature>
<reference evidence="2 3" key="1">
    <citation type="submission" date="2013-12" db="EMBL/GenBank/DDBJ databases">
        <authorList>
            <consortium name="DOE Joint Genome Institute"/>
            <person name="Smidt H."/>
            <person name="Huntemann M."/>
            <person name="Han J."/>
            <person name="Chen A."/>
            <person name="Kyrpides N."/>
            <person name="Mavromatis K."/>
            <person name="Markowitz V."/>
            <person name="Palaniappan K."/>
            <person name="Ivanova N."/>
            <person name="Schaumberg A."/>
            <person name="Pati A."/>
            <person name="Liolios K."/>
            <person name="Nordberg H.P."/>
            <person name="Cantor M.N."/>
            <person name="Hua S.X."/>
            <person name="Woyke T."/>
        </authorList>
    </citation>
    <scope>NUCLEOTIDE SEQUENCE [LARGE SCALE GENOMIC DNA]</scope>
    <source>
        <strain evidence="3">DSM 15288</strain>
    </source>
</reference>
<feature type="transmembrane region" description="Helical" evidence="1">
    <location>
        <begin position="21"/>
        <end position="39"/>
    </location>
</feature>
<evidence type="ECO:0000256" key="1">
    <source>
        <dbReference type="SAM" id="Phobius"/>
    </source>
</evidence>
<keyword evidence="1" id="KW-0472">Membrane</keyword>
<dbReference type="EMBL" id="CP007032">
    <property type="protein sequence ID" value="AHF08646.1"/>
    <property type="molecule type" value="Genomic_DNA"/>
</dbReference>
<accession>W0EHU8</accession>
<organism evidence="2 3">
    <name type="scientific">Desulfitobacterium metallireducens DSM 15288</name>
    <dbReference type="NCBI Taxonomy" id="871968"/>
    <lineage>
        <taxon>Bacteria</taxon>
        <taxon>Bacillati</taxon>
        <taxon>Bacillota</taxon>
        <taxon>Clostridia</taxon>
        <taxon>Eubacteriales</taxon>
        <taxon>Desulfitobacteriaceae</taxon>
        <taxon>Desulfitobacterium</taxon>
    </lineage>
</organism>
<protein>
    <recommendedName>
        <fullName evidence="4">DUF2254 domain-containing protein</fullName>
    </recommendedName>
</protein>
<sequence>MLSIDNLKRKVIKKLTRLPRPIKFIILFGAIWLILFNFLPLPSFLLDNYRYIFSSALQVLASMLALIVTVTLLILQLSSDKAPTSLDFFPKKSFFILLIIISTLMLIDGLILTTLPQIISNHLAVSYNSLLYMNALSVITIASYVFSIVNWMSPKKTIDNLLLKAHQTTTNEERVKIVMSLEEMGWNAAQKGYTSIVETVIEAYSKLATVYFEMNPELNEEGKINSNLRHPLREIPRSLERLSDVLLKNDMYRFIYLLARPLIRIAKASNQWSMPPFEMLVSASNILGEYIKRDLQNVYCNFIGEFLYSLEGSDMRLDNLAHVLYNFFREGLMYKNAAVIGDVLLGFTIIAKRRSDVALKWCNMIVPEYLKVRSLLDYPKKYPGVNPNEMIIELEGLLNINWH</sequence>
<dbReference type="KEGG" id="dmt:DESME_11715"/>
<dbReference type="Proteomes" id="UP000010847">
    <property type="component" value="Chromosome"/>
</dbReference>